<dbReference type="EMBL" id="JBGBPQ010000025">
    <property type="protein sequence ID" value="KAL1499518.1"/>
    <property type="molecule type" value="Genomic_DNA"/>
</dbReference>
<proteinExistence type="predicted"/>
<keyword evidence="2" id="KW-1185">Reference proteome</keyword>
<evidence type="ECO:0000313" key="2">
    <source>
        <dbReference type="Proteomes" id="UP001515480"/>
    </source>
</evidence>
<gene>
    <name evidence="1" type="ORF">AB1Y20_011721</name>
</gene>
<protein>
    <submittedName>
        <fullName evidence="1">Uncharacterized protein</fullName>
    </submittedName>
</protein>
<dbReference type="Proteomes" id="UP001515480">
    <property type="component" value="Unassembled WGS sequence"/>
</dbReference>
<comment type="caution">
    <text evidence="1">The sequence shown here is derived from an EMBL/GenBank/DDBJ whole genome shotgun (WGS) entry which is preliminary data.</text>
</comment>
<organism evidence="1 2">
    <name type="scientific">Prymnesium parvum</name>
    <name type="common">Toxic golden alga</name>
    <dbReference type="NCBI Taxonomy" id="97485"/>
    <lineage>
        <taxon>Eukaryota</taxon>
        <taxon>Haptista</taxon>
        <taxon>Haptophyta</taxon>
        <taxon>Prymnesiophyceae</taxon>
        <taxon>Prymnesiales</taxon>
        <taxon>Prymnesiaceae</taxon>
        <taxon>Prymnesium</taxon>
    </lineage>
</organism>
<sequence>MRQGSSRSKHLLRRYFVLMQRIQAGEIKVVHVKDVANPADFLTKWVPAKKLRASVAYVSGQAARRRGFVQTEILKRRATGA</sequence>
<name>A0AB34IHW3_PRYPA</name>
<accession>A0AB34IHW3</accession>
<dbReference type="AlphaFoldDB" id="A0AB34IHW3"/>
<evidence type="ECO:0000313" key="1">
    <source>
        <dbReference type="EMBL" id="KAL1499518.1"/>
    </source>
</evidence>
<reference evidence="1 2" key="1">
    <citation type="journal article" date="2024" name="Science">
        <title>Giant polyketide synthase enzymes in the biosynthesis of giant marine polyether toxins.</title>
        <authorList>
            <person name="Fallon T.R."/>
            <person name="Shende V.V."/>
            <person name="Wierzbicki I.H."/>
            <person name="Pendleton A.L."/>
            <person name="Watervoot N.F."/>
            <person name="Auber R.P."/>
            <person name="Gonzalez D.J."/>
            <person name="Wisecaver J.H."/>
            <person name="Moore B.S."/>
        </authorList>
    </citation>
    <scope>NUCLEOTIDE SEQUENCE [LARGE SCALE GENOMIC DNA]</scope>
    <source>
        <strain evidence="1 2">12B1</strain>
    </source>
</reference>